<dbReference type="FunFam" id="3.40.50.300:FF:000500">
    <property type="entry name" value="ATP-dependent RNA helicase DHX29"/>
    <property type="match status" value="1"/>
</dbReference>
<protein>
    <recommendedName>
        <fullName evidence="1">RNA helicase</fullName>
        <ecNumber evidence="1">3.6.4.13</ecNumber>
    </recommendedName>
</protein>
<dbReference type="Pfam" id="PF07717">
    <property type="entry name" value="OB_NTP_bind"/>
    <property type="match status" value="1"/>
</dbReference>
<dbReference type="Pfam" id="PF24385">
    <property type="entry name" value="DSRM_DHX29"/>
    <property type="match status" value="1"/>
</dbReference>
<feature type="domain" description="Helicase ATP-binding" evidence="8">
    <location>
        <begin position="575"/>
        <end position="740"/>
    </location>
</feature>
<dbReference type="InterPro" id="IPR027417">
    <property type="entry name" value="P-loop_NTPase"/>
</dbReference>
<feature type="region of interest" description="Disordered" evidence="7">
    <location>
        <begin position="1"/>
        <end position="42"/>
    </location>
</feature>
<dbReference type="GO" id="GO:0016787">
    <property type="term" value="F:hydrolase activity"/>
    <property type="evidence" value="ECO:0007669"/>
    <property type="project" value="UniProtKB-KW"/>
</dbReference>
<evidence type="ECO:0000259" key="9">
    <source>
        <dbReference type="PROSITE" id="PS51194"/>
    </source>
</evidence>
<feature type="domain" description="Helicase C-terminal" evidence="9">
    <location>
        <begin position="813"/>
        <end position="979"/>
    </location>
</feature>
<keyword evidence="2" id="KW-0547">Nucleotide-binding</keyword>
<dbReference type="InterPro" id="IPR014001">
    <property type="entry name" value="Helicase_ATP-bd"/>
</dbReference>
<dbReference type="EC" id="3.6.4.13" evidence="1"/>
<proteinExistence type="predicted"/>
<dbReference type="Pfam" id="PF04408">
    <property type="entry name" value="WHD_HA2"/>
    <property type="match status" value="1"/>
</dbReference>
<evidence type="ECO:0000313" key="11">
    <source>
        <dbReference type="Proteomes" id="UP001201163"/>
    </source>
</evidence>
<reference evidence="10" key="1">
    <citation type="submission" date="2022-01" db="EMBL/GenBank/DDBJ databases">
        <title>Comparative genomics reveals a dynamic genome evolution in the ectomycorrhizal milk-cap (Lactarius) mushrooms.</title>
        <authorList>
            <consortium name="DOE Joint Genome Institute"/>
            <person name="Lebreton A."/>
            <person name="Tang N."/>
            <person name="Kuo A."/>
            <person name="LaButti K."/>
            <person name="Drula E."/>
            <person name="Barry K."/>
            <person name="Clum A."/>
            <person name="Lipzen A."/>
            <person name="Mousain D."/>
            <person name="Ng V."/>
            <person name="Wang R."/>
            <person name="Wang X."/>
            <person name="Dai Y."/>
            <person name="Henrissat B."/>
            <person name="Grigoriev I.V."/>
            <person name="Guerin-Laguette A."/>
            <person name="Yu F."/>
            <person name="Martin F.M."/>
        </authorList>
    </citation>
    <scope>NUCLEOTIDE SEQUENCE</scope>
    <source>
        <strain evidence="10">QP</strain>
    </source>
</reference>
<dbReference type="CDD" id="cd18791">
    <property type="entry name" value="SF2_C_RHA"/>
    <property type="match status" value="1"/>
</dbReference>
<dbReference type="Pfam" id="PF21010">
    <property type="entry name" value="HA2_C"/>
    <property type="match status" value="1"/>
</dbReference>
<name>A0AAD4LMB2_9AGAM</name>
<comment type="catalytic activity">
    <reaction evidence="6">
        <text>ATP + H2O = ADP + phosphate + H(+)</text>
        <dbReference type="Rhea" id="RHEA:13065"/>
        <dbReference type="ChEBI" id="CHEBI:15377"/>
        <dbReference type="ChEBI" id="CHEBI:15378"/>
        <dbReference type="ChEBI" id="CHEBI:30616"/>
        <dbReference type="ChEBI" id="CHEBI:43474"/>
        <dbReference type="ChEBI" id="CHEBI:456216"/>
        <dbReference type="EC" id="3.6.4.13"/>
    </reaction>
</comment>
<dbReference type="PROSITE" id="PS51194">
    <property type="entry name" value="HELICASE_CTER"/>
    <property type="match status" value="1"/>
</dbReference>
<evidence type="ECO:0000259" key="8">
    <source>
        <dbReference type="PROSITE" id="PS51192"/>
    </source>
</evidence>
<dbReference type="PROSITE" id="PS51192">
    <property type="entry name" value="HELICASE_ATP_BIND_1"/>
    <property type="match status" value="1"/>
</dbReference>
<dbReference type="CDD" id="cd17917">
    <property type="entry name" value="DEXHc_RHA-like"/>
    <property type="match status" value="1"/>
</dbReference>
<evidence type="ECO:0000313" key="10">
    <source>
        <dbReference type="EMBL" id="KAH8992445.1"/>
    </source>
</evidence>
<dbReference type="Proteomes" id="UP001201163">
    <property type="component" value="Unassembled WGS sequence"/>
</dbReference>
<sequence>MPPRKGIVKSGNAGNSSKSLKEATDSKDDGKPPPLFPPGSKYPLSLLQERCTKNGWEKPLVDTPKRGDGWAFVVTLTRTSKNGQDRQSVRMEPHPPYICKSALEARHWGATYALYRFCNGIQLNRVLPPGPRDYWAELAVEHKNAPSHQEWMYEADPFAARKSVDDRQEKAAKKREETQQASTRPVPQTDPGPFENSPEVKLSTELRELVENAIKTAIANSPEDEDASALVITEDRAPTILRQLESLGFVKAQARDAVVFLSNPSPLASNLLRVASPLEACIEYLVLHIPEVDLPPRFLPEKNSSDPFITSIHTGQEDIKKRWIEERAIKQVGWPGHVVRECTGDAYLVEEWALLVAALNRRLVGEPWQDVTMQSHDNDQEERITEDEMASMGASYADDSTFTLVMPLFLAPIQLNFVIPPGYAYNRSSRPPPMYVTSSSVPAYVRLHLLAKLLAAFEGGTISESTESICVTAMQVLEEHWAVLEDEGPPSLHDVMRHLVPPQEVRDTKVSPDADTPAKSTSKKSRNSARPRNQDSRSDTEVMQEFEAVRQDGRYAELHAIRCRLPAFASRDDFLSTLKRSRVVIVVGETGSGKTTQLPQFILDSLIQAGKGSGANILVTQPRRISAISVAARVHAERLNDGSVGYVIRGENKMTEKTKLLFCTTGILLRRFSSGDDFSDVTHVIVDEVHERSVDGDFLLLELKELLKRNSALKIVLMSATINHETFVRYFSNAPLLTIPGFTHPVEDMFLEDFVNLIDYRPMASKGGKKQDDDDLVADKEEYVSAGLDERAMTAIQAISQSDRIDYALITATINHIMSTAGEKGGILVFLPGVQEIRQCIDSLQSSPLASQAKIFPLHANLSSDEQRIVFAPTAKRKVVVATNVAETSITIDDIVYVVDTGKVKETQYDPESGLTKLVEQWITRAAGRQRRGRAGRTRPGVCYKLYTRARERKMAQFPRPEILRVPLESICLTVKATREHEDVKQFLRRAIDPPEVAAMDKAISVLEELGAIDQDGHLTALGQYMALLPLDLRLGKMLILATVFQCLDPILTIAACLSSKPVFLSPMDQRDEATAARARFATEKSDILTDAHAYDECMRIHREESPRAMRTFCADNYISATTIRDVTVLRNDLLSALQSAGLVPAAPNAHAHEPVLLKALLLAALYPRVARIALPRNAVKFTRVAGGSVEQDASARQWRARDMRGERVWVHPASVLFAEARWRSGVVVSFRRVETAKVFLRDVTEVPLYALLLFGGPIAVDHVRGGLTVGGRTEGTLRLRAWPRIAILVQQLRRLLDAALLRALDGGSMLEVSESPVIGAILTLLTTDGVMMATSGVSVS</sequence>
<organism evidence="10 11">
    <name type="scientific">Lactarius akahatsu</name>
    <dbReference type="NCBI Taxonomy" id="416441"/>
    <lineage>
        <taxon>Eukaryota</taxon>
        <taxon>Fungi</taxon>
        <taxon>Dikarya</taxon>
        <taxon>Basidiomycota</taxon>
        <taxon>Agaricomycotina</taxon>
        <taxon>Agaricomycetes</taxon>
        <taxon>Russulales</taxon>
        <taxon>Russulaceae</taxon>
        <taxon>Lactarius</taxon>
    </lineage>
</organism>
<dbReference type="SMART" id="SM00490">
    <property type="entry name" value="HELICc"/>
    <property type="match status" value="1"/>
</dbReference>
<dbReference type="InterPro" id="IPR011709">
    <property type="entry name" value="DEAD-box_helicase_OB_fold"/>
</dbReference>
<dbReference type="GO" id="GO:0003724">
    <property type="term" value="F:RNA helicase activity"/>
    <property type="evidence" value="ECO:0007669"/>
    <property type="project" value="UniProtKB-EC"/>
</dbReference>
<evidence type="ECO:0000256" key="3">
    <source>
        <dbReference type="ARBA" id="ARBA00022801"/>
    </source>
</evidence>
<evidence type="ECO:0000256" key="2">
    <source>
        <dbReference type="ARBA" id="ARBA00022741"/>
    </source>
</evidence>
<dbReference type="Pfam" id="PF00271">
    <property type="entry name" value="Helicase_C"/>
    <property type="match status" value="1"/>
</dbReference>
<dbReference type="InterPro" id="IPR056328">
    <property type="entry name" value="DSRM_DHX29"/>
</dbReference>
<dbReference type="InterPro" id="IPR059023">
    <property type="entry name" value="RNA_hel_CTD"/>
</dbReference>
<evidence type="ECO:0000256" key="6">
    <source>
        <dbReference type="ARBA" id="ARBA00047984"/>
    </source>
</evidence>
<evidence type="ECO:0000256" key="5">
    <source>
        <dbReference type="ARBA" id="ARBA00022840"/>
    </source>
</evidence>
<evidence type="ECO:0000256" key="1">
    <source>
        <dbReference type="ARBA" id="ARBA00012552"/>
    </source>
</evidence>
<comment type="caution">
    <text evidence="10">The sequence shown here is derived from an EMBL/GenBank/DDBJ whole genome shotgun (WGS) entry which is preliminary data.</text>
</comment>
<keyword evidence="5" id="KW-0067">ATP-binding</keyword>
<feature type="region of interest" description="Disordered" evidence="7">
    <location>
        <begin position="502"/>
        <end position="542"/>
    </location>
</feature>
<dbReference type="InterPro" id="IPR011545">
    <property type="entry name" value="DEAD/DEAH_box_helicase_dom"/>
</dbReference>
<dbReference type="PANTHER" id="PTHR18934">
    <property type="entry name" value="ATP-DEPENDENT RNA HELICASE"/>
    <property type="match status" value="1"/>
</dbReference>
<dbReference type="EMBL" id="JAKELL010000022">
    <property type="protein sequence ID" value="KAH8992445.1"/>
    <property type="molecule type" value="Genomic_DNA"/>
</dbReference>
<dbReference type="GO" id="GO:0005524">
    <property type="term" value="F:ATP binding"/>
    <property type="evidence" value="ECO:0007669"/>
    <property type="project" value="UniProtKB-KW"/>
</dbReference>
<dbReference type="Pfam" id="PF26026">
    <property type="entry name" value="RNA_hel_CTD"/>
    <property type="match status" value="1"/>
</dbReference>
<keyword evidence="3 10" id="KW-0378">Hydrolase</keyword>
<keyword evidence="4" id="KW-0347">Helicase</keyword>
<dbReference type="Gene3D" id="3.40.50.300">
    <property type="entry name" value="P-loop containing nucleotide triphosphate hydrolases"/>
    <property type="match status" value="2"/>
</dbReference>
<dbReference type="InterPro" id="IPR007502">
    <property type="entry name" value="Helicase-assoc_dom"/>
</dbReference>
<keyword evidence="11" id="KW-1185">Reference proteome</keyword>
<gene>
    <name evidence="10" type="ORF">EDB92DRAFT_1857930</name>
</gene>
<dbReference type="SMART" id="SM00487">
    <property type="entry name" value="DEXDc"/>
    <property type="match status" value="1"/>
</dbReference>
<dbReference type="InterPro" id="IPR001650">
    <property type="entry name" value="Helicase_C-like"/>
</dbReference>
<dbReference type="GO" id="GO:0003723">
    <property type="term" value="F:RNA binding"/>
    <property type="evidence" value="ECO:0007669"/>
    <property type="project" value="TreeGrafter"/>
</dbReference>
<dbReference type="PANTHER" id="PTHR18934:SF267">
    <property type="entry name" value="ATP-DEPENDENT RNA HELICASE YLR419W-RELATED"/>
    <property type="match status" value="1"/>
</dbReference>
<dbReference type="Pfam" id="PF00270">
    <property type="entry name" value="DEAD"/>
    <property type="match status" value="1"/>
</dbReference>
<dbReference type="FunFam" id="1.20.120.1080:FF:000002">
    <property type="entry name" value="Putative ATP-dependent RNA helicase DHX36"/>
    <property type="match status" value="1"/>
</dbReference>
<feature type="compositionally biased region" description="Basic and acidic residues" evidence="7">
    <location>
        <begin position="19"/>
        <end position="31"/>
    </location>
</feature>
<dbReference type="InterPro" id="IPR048333">
    <property type="entry name" value="HA2_WH"/>
</dbReference>
<dbReference type="Gene3D" id="1.20.120.1080">
    <property type="match status" value="1"/>
</dbReference>
<dbReference type="SMART" id="SM00847">
    <property type="entry name" value="HA2"/>
    <property type="match status" value="1"/>
</dbReference>
<evidence type="ECO:0000256" key="4">
    <source>
        <dbReference type="ARBA" id="ARBA00022806"/>
    </source>
</evidence>
<feature type="compositionally biased region" description="Basic and acidic residues" evidence="7">
    <location>
        <begin position="162"/>
        <end position="178"/>
    </location>
</feature>
<dbReference type="SUPFAM" id="SSF52540">
    <property type="entry name" value="P-loop containing nucleoside triphosphate hydrolases"/>
    <property type="match status" value="1"/>
</dbReference>
<feature type="region of interest" description="Disordered" evidence="7">
    <location>
        <begin position="162"/>
        <end position="198"/>
    </location>
</feature>
<evidence type="ECO:0000256" key="7">
    <source>
        <dbReference type="SAM" id="MobiDB-lite"/>
    </source>
</evidence>
<accession>A0AAD4LMB2</accession>